<accession>A0ABQ2FC55</accession>
<evidence type="ECO:0000256" key="1">
    <source>
        <dbReference type="SAM" id="MobiDB-lite"/>
    </source>
</evidence>
<evidence type="ECO:0000259" key="2">
    <source>
        <dbReference type="Pfam" id="PF08241"/>
    </source>
</evidence>
<dbReference type="InterPro" id="IPR050508">
    <property type="entry name" value="Methyltransf_Superfamily"/>
</dbReference>
<dbReference type="PANTHER" id="PTHR42912">
    <property type="entry name" value="METHYLTRANSFERASE"/>
    <property type="match status" value="1"/>
</dbReference>
<keyword evidence="4" id="KW-1185">Reference proteome</keyword>
<dbReference type="PANTHER" id="PTHR42912:SF93">
    <property type="entry name" value="N6-ADENOSINE-METHYLTRANSFERASE TMT1A"/>
    <property type="match status" value="1"/>
</dbReference>
<dbReference type="GO" id="GO:0008168">
    <property type="term" value="F:methyltransferase activity"/>
    <property type="evidence" value="ECO:0007669"/>
    <property type="project" value="UniProtKB-KW"/>
</dbReference>
<dbReference type="InterPro" id="IPR029063">
    <property type="entry name" value="SAM-dependent_MTases_sf"/>
</dbReference>
<protein>
    <submittedName>
        <fullName evidence="3">SAM-dependent methyltransferase</fullName>
    </submittedName>
</protein>
<dbReference type="Proteomes" id="UP000662111">
    <property type="component" value="Unassembled WGS sequence"/>
</dbReference>
<proteinExistence type="predicted"/>
<feature type="region of interest" description="Disordered" evidence="1">
    <location>
        <begin position="1"/>
        <end position="25"/>
    </location>
</feature>
<dbReference type="Pfam" id="PF08241">
    <property type="entry name" value="Methyltransf_11"/>
    <property type="match status" value="1"/>
</dbReference>
<gene>
    <name evidence="3" type="ORF">GCM10011509_23970</name>
</gene>
<organism evidence="3 4">
    <name type="scientific">Ornithinimicrobium pekingense</name>
    <dbReference type="NCBI Taxonomy" id="384677"/>
    <lineage>
        <taxon>Bacteria</taxon>
        <taxon>Bacillati</taxon>
        <taxon>Actinomycetota</taxon>
        <taxon>Actinomycetes</taxon>
        <taxon>Micrococcales</taxon>
        <taxon>Ornithinimicrobiaceae</taxon>
        <taxon>Ornithinimicrobium</taxon>
    </lineage>
</organism>
<dbReference type="SUPFAM" id="SSF53335">
    <property type="entry name" value="S-adenosyl-L-methionine-dependent methyltransferases"/>
    <property type="match status" value="1"/>
</dbReference>
<reference evidence="4" key="1">
    <citation type="journal article" date="2019" name="Int. J. Syst. Evol. Microbiol.">
        <title>The Global Catalogue of Microorganisms (GCM) 10K type strain sequencing project: providing services to taxonomists for standard genome sequencing and annotation.</title>
        <authorList>
            <consortium name="The Broad Institute Genomics Platform"/>
            <consortium name="The Broad Institute Genome Sequencing Center for Infectious Disease"/>
            <person name="Wu L."/>
            <person name="Ma J."/>
        </authorList>
    </citation>
    <scope>NUCLEOTIDE SEQUENCE [LARGE SCALE GENOMIC DNA]</scope>
    <source>
        <strain evidence="4">CGMCC 1.5362</strain>
    </source>
</reference>
<dbReference type="EMBL" id="BMLB01000005">
    <property type="protein sequence ID" value="GGK74544.1"/>
    <property type="molecule type" value="Genomic_DNA"/>
</dbReference>
<dbReference type="GO" id="GO:0032259">
    <property type="term" value="P:methylation"/>
    <property type="evidence" value="ECO:0007669"/>
    <property type="project" value="UniProtKB-KW"/>
</dbReference>
<comment type="caution">
    <text evidence="3">The sequence shown here is derived from an EMBL/GenBank/DDBJ whole genome shotgun (WGS) entry which is preliminary data.</text>
</comment>
<dbReference type="InterPro" id="IPR013216">
    <property type="entry name" value="Methyltransf_11"/>
</dbReference>
<evidence type="ECO:0000313" key="4">
    <source>
        <dbReference type="Proteomes" id="UP000662111"/>
    </source>
</evidence>
<keyword evidence="3" id="KW-0808">Transferase</keyword>
<name>A0ABQ2FC55_9MICO</name>
<evidence type="ECO:0000313" key="3">
    <source>
        <dbReference type="EMBL" id="GGK74544.1"/>
    </source>
</evidence>
<keyword evidence="3" id="KW-0489">Methyltransferase</keyword>
<sequence>MAWETGAVTPAQPPPPSPDRVSRRPVAHEEAVRAGRGWWDAEADDYYAEHGRFLGDASLVWGPEGWTEEDLGLLGDLRGLDVLEVGAGAAQGGRWCASRGARVVATDVSAGMLGVARRIDAGTPTGPHPPPAYVQCDGARLPFAAASFDRVVTAHGVLAFVPDLVGALTEWARVLRPGGRCVFSLPHPVRWAFPDVPGDEGLRVTHSYFDRRPYVEETDEGVVTYSEHHRTVGDLVRAVTAADLRLVDLVEPGWPAGREHVWGGWSRRRGELLPGTAILVCDRPSEAGARP</sequence>
<feature type="domain" description="Methyltransferase type 11" evidence="2">
    <location>
        <begin position="83"/>
        <end position="183"/>
    </location>
</feature>
<dbReference type="Gene3D" id="3.40.50.150">
    <property type="entry name" value="Vaccinia Virus protein VP39"/>
    <property type="match status" value="1"/>
</dbReference>
<dbReference type="CDD" id="cd02440">
    <property type="entry name" value="AdoMet_MTases"/>
    <property type="match status" value="1"/>
</dbReference>